<keyword evidence="3 4" id="KW-0663">Pyridoxal phosphate</keyword>
<dbReference type="GO" id="GO:0008483">
    <property type="term" value="F:transaminase activity"/>
    <property type="evidence" value="ECO:0007669"/>
    <property type="project" value="UniProtKB-KW"/>
</dbReference>
<keyword evidence="6" id="KW-1185">Reference proteome</keyword>
<proteinExistence type="inferred from homology"/>
<dbReference type="CDD" id="cd00616">
    <property type="entry name" value="AHBA_syn"/>
    <property type="match status" value="1"/>
</dbReference>
<dbReference type="PANTHER" id="PTHR30244">
    <property type="entry name" value="TRANSAMINASE"/>
    <property type="match status" value="1"/>
</dbReference>
<dbReference type="InterPro" id="IPR015421">
    <property type="entry name" value="PyrdxlP-dep_Trfase_major"/>
</dbReference>
<dbReference type="Pfam" id="PF01041">
    <property type="entry name" value="DegT_DnrJ_EryC1"/>
    <property type="match status" value="1"/>
</dbReference>
<dbReference type="Gene3D" id="3.90.1150.10">
    <property type="entry name" value="Aspartate Aminotransferase, domain 1"/>
    <property type="match status" value="1"/>
</dbReference>
<dbReference type="InterPro" id="IPR015424">
    <property type="entry name" value="PyrdxlP-dep_Trfase"/>
</dbReference>
<dbReference type="RefSeq" id="WP_007412965.1">
    <property type="nucleotide sequence ID" value="NZ_ABOX02000002.1"/>
</dbReference>
<evidence type="ECO:0000313" key="5">
    <source>
        <dbReference type="EMBL" id="EEF63152.1"/>
    </source>
</evidence>
<comment type="caution">
    <text evidence="5">The sequence shown here is derived from an EMBL/GenBank/DDBJ whole genome shotgun (WGS) entry which is preliminary data.</text>
</comment>
<evidence type="ECO:0000256" key="1">
    <source>
        <dbReference type="ARBA" id="ARBA00037999"/>
    </source>
</evidence>
<feature type="active site" description="Proton acceptor" evidence="2">
    <location>
        <position position="194"/>
    </location>
</feature>
<evidence type="ECO:0000256" key="3">
    <source>
        <dbReference type="PIRSR" id="PIRSR000390-2"/>
    </source>
</evidence>
<reference evidence="5 6" key="1">
    <citation type="journal article" date="2011" name="J. Bacteriol.">
        <title>Genome sequence of 'Pedosphaera parvula' Ellin514, an aerobic Verrucomicrobial isolate from pasture soil.</title>
        <authorList>
            <person name="Kant R."/>
            <person name="van Passel M.W."/>
            <person name="Sangwan P."/>
            <person name="Palva A."/>
            <person name="Lucas S."/>
            <person name="Copeland A."/>
            <person name="Lapidus A."/>
            <person name="Glavina Del Rio T."/>
            <person name="Dalin E."/>
            <person name="Tice H."/>
            <person name="Bruce D."/>
            <person name="Goodwin L."/>
            <person name="Pitluck S."/>
            <person name="Chertkov O."/>
            <person name="Larimer F.W."/>
            <person name="Land M.L."/>
            <person name="Hauser L."/>
            <person name="Brettin T.S."/>
            <person name="Detter J.C."/>
            <person name="Han S."/>
            <person name="de Vos W.M."/>
            <person name="Janssen P.H."/>
            <person name="Smidt H."/>
        </authorList>
    </citation>
    <scope>NUCLEOTIDE SEQUENCE [LARGE SCALE GENOMIC DNA]</scope>
    <source>
        <strain evidence="5 6">Ellin514</strain>
    </source>
</reference>
<name>B9XAW7_PEDPL</name>
<dbReference type="PANTHER" id="PTHR30244:SF34">
    <property type="entry name" value="DTDP-4-AMINO-4,6-DIDEOXYGALACTOSE TRANSAMINASE"/>
    <property type="match status" value="1"/>
</dbReference>
<dbReference type="STRING" id="320771.Cflav_PD5787"/>
<organism evidence="5 6">
    <name type="scientific">Pedosphaera parvula (strain Ellin514)</name>
    <dbReference type="NCBI Taxonomy" id="320771"/>
    <lineage>
        <taxon>Bacteria</taxon>
        <taxon>Pseudomonadati</taxon>
        <taxon>Verrucomicrobiota</taxon>
        <taxon>Pedosphaerae</taxon>
        <taxon>Pedosphaerales</taxon>
        <taxon>Pedosphaeraceae</taxon>
        <taxon>Pedosphaera</taxon>
    </lineage>
</organism>
<protein>
    <submittedName>
        <fullName evidence="5">DegT/DnrJ/EryC1/StrS aminotransferase</fullName>
    </submittedName>
</protein>
<dbReference type="SUPFAM" id="SSF53383">
    <property type="entry name" value="PLP-dependent transferases"/>
    <property type="match status" value="1"/>
</dbReference>
<dbReference type="OrthoDB" id="9810913at2"/>
<evidence type="ECO:0000256" key="2">
    <source>
        <dbReference type="PIRSR" id="PIRSR000390-1"/>
    </source>
</evidence>
<dbReference type="Gene3D" id="3.40.640.10">
    <property type="entry name" value="Type I PLP-dependent aspartate aminotransferase-like (Major domain)"/>
    <property type="match status" value="1"/>
</dbReference>
<sequence length="423" mass="47243">MINVPFHKPSIGPEEINEVVDTLKNGWLTTGPKAKLLEKEFACYLAHQYAVAVNSCTAALHLALEAIGLQAGECVLVPSMTFAATAEVVRYFNARPILVDCRSEDFNLDVADAERRILSALSHGEQIRAIIPVHYAGQIGDVAGVAALAKRYDLRIIEDAAHCCPAFYRLDNSAVWQTVGTGADISCYSFYANKAITTGEGGMACTHKSEYAERMRVMSLHGISKDAWKRFTSEGSWYYEITAPGFKYNLTDIAASIGLHQLRKSDDLHRKRTYLANRYAELLGDVDELVLPVAQPNRNHSWHLYVIRLKLDRLLLDRAAVIEELKRAGIGVSVHWLPLHMHPYYRNAYGYEPADLPRSAQLYPEIISLPIFPDMNDAEVEHVCNQLRRIISGHLKISPKLSGKLLIHKPSKIIKTGNGELKL</sequence>
<keyword evidence="5" id="KW-0808">Transferase</keyword>
<comment type="similarity">
    <text evidence="1 4">Belongs to the DegT/DnrJ/EryC1 family.</text>
</comment>
<dbReference type="EMBL" id="ABOX02000002">
    <property type="protein sequence ID" value="EEF63152.1"/>
    <property type="molecule type" value="Genomic_DNA"/>
</dbReference>
<dbReference type="Proteomes" id="UP000003688">
    <property type="component" value="Unassembled WGS sequence"/>
</dbReference>
<evidence type="ECO:0000256" key="4">
    <source>
        <dbReference type="RuleBase" id="RU004508"/>
    </source>
</evidence>
<evidence type="ECO:0000313" key="6">
    <source>
        <dbReference type="Proteomes" id="UP000003688"/>
    </source>
</evidence>
<keyword evidence="5" id="KW-0032">Aminotransferase</keyword>
<dbReference type="InterPro" id="IPR000653">
    <property type="entry name" value="DegT/StrS_aminotransferase"/>
</dbReference>
<accession>B9XAW7</accession>
<feature type="modified residue" description="N6-(pyridoxal phosphate)lysine" evidence="3">
    <location>
        <position position="194"/>
    </location>
</feature>
<gene>
    <name evidence="5" type="ORF">Cflav_PD5787</name>
</gene>
<dbReference type="GO" id="GO:0030170">
    <property type="term" value="F:pyridoxal phosphate binding"/>
    <property type="evidence" value="ECO:0007669"/>
    <property type="project" value="TreeGrafter"/>
</dbReference>
<dbReference type="AlphaFoldDB" id="B9XAW7"/>
<dbReference type="GO" id="GO:0000271">
    <property type="term" value="P:polysaccharide biosynthetic process"/>
    <property type="evidence" value="ECO:0007669"/>
    <property type="project" value="TreeGrafter"/>
</dbReference>
<dbReference type="PIRSF" id="PIRSF000390">
    <property type="entry name" value="PLP_StrS"/>
    <property type="match status" value="1"/>
</dbReference>
<dbReference type="InterPro" id="IPR015422">
    <property type="entry name" value="PyrdxlP-dep_Trfase_small"/>
</dbReference>